<name>A0AAD6B2N9_9TELE</name>
<comment type="caution">
    <text evidence="1">The sequence shown here is derived from an EMBL/GenBank/DDBJ whole genome shotgun (WGS) entry which is preliminary data.</text>
</comment>
<evidence type="ECO:0000313" key="2">
    <source>
        <dbReference type="Proteomes" id="UP001219934"/>
    </source>
</evidence>
<dbReference type="EMBL" id="JAPTMU010000011">
    <property type="protein sequence ID" value="KAJ4935145.1"/>
    <property type="molecule type" value="Genomic_DNA"/>
</dbReference>
<reference evidence="1" key="1">
    <citation type="submission" date="2022-11" db="EMBL/GenBank/DDBJ databases">
        <title>Chromosome-level genome of Pogonophryne albipinna.</title>
        <authorList>
            <person name="Jo E."/>
        </authorList>
    </citation>
    <scope>NUCLEOTIDE SEQUENCE</scope>
    <source>
        <strain evidence="1">SGF0006</strain>
        <tissue evidence="1">Muscle</tissue>
    </source>
</reference>
<organism evidence="1 2">
    <name type="scientific">Pogonophryne albipinna</name>
    <dbReference type="NCBI Taxonomy" id="1090488"/>
    <lineage>
        <taxon>Eukaryota</taxon>
        <taxon>Metazoa</taxon>
        <taxon>Chordata</taxon>
        <taxon>Craniata</taxon>
        <taxon>Vertebrata</taxon>
        <taxon>Euteleostomi</taxon>
        <taxon>Actinopterygii</taxon>
        <taxon>Neopterygii</taxon>
        <taxon>Teleostei</taxon>
        <taxon>Neoteleostei</taxon>
        <taxon>Acanthomorphata</taxon>
        <taxon>Eupercaria</taxon>
        <taxon>Perciformes</taxon>
        <taxon>Notothenioidei</taxon>
        <taxon>Pogonophryne</taxon>
    </lineage>
</organism>
<proteinExistence type="predicted"/>
<dbReference type="AlphaFoldDB" id="A0AAD6B2N9"/>
<feature type="non-terminal residue" evidence="1">
    <location>
        <position position="86"/>
    </location>
</feature>
<sequence length="86" mass="9603">SELDLRNKMDHGGLQWLKPGLRKCLRVSPQCLWFLCRSESLSSVSLGPLQSESLSSVSLVPLQVLRVSPQCLWFLCRSESLSSVSL</sequence>
<gene>
    <name evidence="1" type="ORF">JOQ06_016681</name>
</gene>
<accession>A0AAD6B2N9</accession>
<protein>
    <submittedName>
        <fullName evidence="1">Uncharacterized protein</fullName>
    </submittedName>
</protein>
<dbReference type="Proteomes" id="UP001219934">
    <property type="component" value="Unassembled WGS sequence"/>
</dbReference>
<keyword evidence="2" id="KW-1185">Reference proteome</keyword>
<feature type="non-terminal residue" evidence="1">
    <location>
        <position position="1"/>
    </location>
</feature>
<evidence type="ECO:0000313" key="1">
    <source>
        <dbReference type="EMBL" id="KAJ4935145.1"/>
    </source>
</evidence>